<name>A0A5F2B4S9_9LEPT</name>
<dbReference type="OrthoDB" id="330231at2"/>
<gene>
    <name evidence="1" type="ORF">EHQ76_11940</name>
</gene>
<protein>
    <submittedName>
        <fullName evidence="1">DUF2634 domain-containing protein</fullName>
    </submittedName>
</protein>
<evidence type="ECO:0000313" key="1">
    <source>
        <dbReference type="EMBL" id="TGM00542.1"/>
    </source>
</evidence>
<comment type="caution">
    <text evidence="1">The sequence shown here is derived from an EMBL/GenBank/DDBJ whole genome shotgun (WGS) entry which is preliminary data.</text>
</comment>
<accession>A0A5F2B4S9</accession>
<dbReference type="Pfam" id="PF10934">
    <property type="entry name" value="Sheath_initiator"/>
    <property type="match status" value="1"/>
</dbReference>
<sequence length="114" mass="13158">MKGIKIENGDVVRFQGKPVVLKGAEYYSQRIKHAIRLSIGESVYEPLVGLDWYTVFSTKIPRERVLVEIRKILIKDPETVSVNRVEIVESNDFDRRIYIQFSANTIFGIVTEEV</sequence>
<evidence type="ECO:0000313" key="2">
    <source>
        <dbReference type="Proteomes" id="UP000298429"/>
    </source>
</evidence>
<dbReference type="EMBL" id="RQGN01000057">
    <property type="protein sequence ID" value="TGM00542.1"/>
    <property type="molecule type" value="Genomic_DNA"/>
</dbReference>
<dbReference type="AlphaFoldDB" id="A0A5F2B4S9"/>
<organism evidence="1 2">
    <name type="scientific">Leptospira barantonii</name>
    <dbReference type="NCBI Taxonomy" id="2023184"/>
    <lineage>
        <taxon>Bacteria</taxon>
        <taxon>Pseudomonadati</taxon>
        <taxon>Spirochaetota</taxon>
        <taxon>Spirochaetia</taxon>
        <taxon>Leptospirales</taxon>
        <taxon>Leptospiraceae</taxon>
        <taxon>Leptospira</taxon>
    </lineage>
</organism>
<dbReference type="Proteomes" id="UP000298429">
    <property type="component" value="Unassembled WGS sequence"/>
</dbReference>
<proteinExistence type="predicted"/>
<reference evidence="1 2" key="1">
    <citation type="journal article" date="2019" name="PLoS Negl. Trop. Dis.">
        <title>Revisiting the worldwide diversity of Leptospira species in the environment.</title>
        <authorList>
            <person name="Vincent A.T."/>
            <person name="Schiettekatte O."/>
            <person name="Bourhy P."/>
            <person name="Veyrier F.J."/>
            <person name="Picardeau M."/>
        </authorList>
    </citation>
    <scope>NUCLEOTIDE SEQUENCE [LARGE SCALE GENOMIC DNA]</scope>
    <source>
        <strain evidence="1 2">201702444</strain>
    </source>
</reference>
<dbReference type="RefSeq" id="WP_135671168.1">
    <property type="nucleotide sequence ID" value="NZ_RQGN01000057.1"/>
</dbReference>
<dbReference type="InterPro" id="IPR020288">
    <property type="entry name" value="Sheath_initiator"/>
</dbReference>